<dbReference type="PANTHER" id="PTHR33217">
    <property type="entry name" value="TRANSPOSASE FOR INSERTION SEQUENCE ELEMENT IS1081"/>
    <property type="match status" value="1"/>
</dbReference>
<dbReference type="GO" id="GO:0004803">
    <property type="term" value="F:transposase activity"/>
    <property type="evidence" value="ECO:0007669"/>
    <property type="project" value="UniProtKB-UniRule"/>
</dbReference>
<dbReference type="EMBL" id="DF967972">
    <property type="protein sequence ID" value="GAP12677.1"/>
    <property type="molecule type" value="Genomic_DNA"/>
</dbReference>
<dbReference type="GO" id="GO:0006313">
    <property type="term" value="P:DNA transposition"/>
    <property type="evidence" value="ECO:0007669"/>
    <property type="project" value="UniProtKB-UniRule"/>
</dbReference>
<sequence length="130" mass="14979">NAQAYVPRKDMQAEVAADIRNIFNAPNRSKAEEFLREAITKYQKTASKLADWMENNIPEGLTIFSFPAAHQRLIRTTNGLERLNREIKRRTRVVSIFPNEGACLRLVSAILMETSDEWEVGRLYLNLEAR</sequence>
<dbReference type="Proteomes" id="UP000055060">
    <property type="component" value="Unassembled WGS sequence"/>
</dbReference>
<dbReference type="AlphaFoldDB" id="A0A0S7BG54"/>
<evidence type="ECO:0000256" key="5">
    <source>
        <dbReference type="ARBA" id="ARBA00023172"/>
    </source>
</evidence>
<evidence type="ECO:0000313" key="7">
    <source>
        <dbReference type="EMBL" id="GAP12677.1"/>
    </source>
</evidence>
<name>A0A0S7BG54_9CHLR</name>
<proteinExistence type="inferred from homology"/>
<keyword evidence="5 6" id="KW-0233">DNA recombination</keyword>
<dbReference type="Pfam" id="PF00872">
    <property type="entry name" value="Transposase_mut"/>
    <property type="match status" value="1"/>
</dbReference>
<keyword evidence="8" id="KW-1185">Reference proteome</keyword>
<evidence type="ECO:0000256" key="2">
    <source>
        <dbReference type="ARBA" id="ARBA00010961"/>
    </source>
</evidence>
<evidence type="ECO:0000256" key="3">
    <source>
        <dbReference type="ARBA" id="ARBA00022578"/>
    </source>
</evidence>
<dbReference type="PANTHER" id="PTHR33217:SF7">
    <property type="entry name" value="TRANSPOSASE FOR INSERTION SEQUENCE ELEMENT IS1081"/>
    <property type="match status" value="1"/>
</dbReference>
<comment type="function">
    <text evidence="1 6">Required for the transposition of the insertion element.</text>
</comment>
<gene>
    <name evidence="7" type="ORF">LARV_00413</name>
</gene>
<comment type="similarity">
    <text evidence="2 6">Belongs to the transposase mutator family.</text>
</comment>
<protein>
    <recommendedName>
        <fullName evidence="6">Mutator family transposase</fullName>
    </recommendedName>
</protein>
<keyword evidence="4 6" id="KW-0238">DNA-binding</keyword>
<dbReference type="InterPro" id="IPR001207">
    <property type="entry name" value="Transposase_mutator"/>
</dbReference>
<evidence type="ECO:0000256" key="6">
    <source>
        <dbReference type="RuleBase" id="RU365089"/>
    </source>
</evidence>
<organism evidence="7">
    <name type="scientific">Longilinea arvoryzae</name>
    <dbReference type="NCBI Taxonomy" id="360412"/>
    <lineage>
        <taxon>Bacteria</taxon>
        <taxon>Bacillati</taxon>
        <taxon>Chloroflexota</taxon>
        <taxon>Anaerolineae</taxon>
        <taxon>Anaerolineales</taxon>
        <taxon>Anaerolineaceae</taxon>
        <taxon>Longilinea</taxon>
    </lineage>
</organism>
<keyword evidence="6" id="KW-0814">Transposable element</keyword>
<feature type="non-terminal residue" evidence="7">
    <location>
        <position position="1"/>
    </location>
</feature>
<accession>A0A0S7BG54</accession>
<dbReference type="RefSeq" id="WP_172797759.1">
    <property type="nucleotide sequence ID" value="NZ_DF967972.1"/>
</dbReference>
<evidence type="ECO:0000256" key="4">
    <source>
        <dbReference type="ARBA" id="ARBA00023125"/>
    </source>
</evidence>
<keyword evidence="3 6" id="KW-0815">Transposition</keyword>
<evidence type="ECO:0000313" key="8">
    <source>
        <dbReference type="Proteomes" id="UP000055060"/>
    </source>
</evidence>
<reference evidence="7" key="1">
    <citation type="submission" date="2015-07" db="EMBL/GenBank/DDBJ databases">
        <title>Draft Genome Sequences of Anaerolinea thermolimosa IMO-1, Bellilinea caldifistulae GOMI-1, Leptolinea tardivitalis YMTK-2, Levilinea saccharolytica KIBI-1,Longilinea arvoryzae KOME-1, Previously Described as Members of the Anaerolineaceae (Chloroflexi).</title>
        <authorList>
            <person name="Sekiguchi Y."/>
            <person name="Ohashi A."/>
            <person name="Matsuura N."/>
            <person name="Tourlousse M.D."/>
        </authorList>
    </citation>
    <scope>NUCLEOTIDE SEQUENCE [LARGE SCALE GENOMIC DNA]</scope>
    <source>
        <strain evidence="7">KOME-1</strain>
    </source>
</reference>
<evidence type="ECO:0000256" key="1">
    <source>
        <dbReference type="ARBA" id="ARBA00002190"/>
    </source>
</evidence>
<dbReference type="GO" id="GO:0003677">
    <property type="term" value="F:DNA binding"/>
    <property type="evidence" value="ECO:0007669"/>
    <property type="project" value="UniProtKB-UniRule"/>
</dbReference>